<dbReference type="InterPro" id="IPR027266">
    <property type="entry name" value="TrmE/GcvT-like"/>
</dbReference>
<evidence type="ECO:0000259" key="1">
    <source>
        <dbReference type="Pfam" id="PF01571"/>
    </source>
</evidence>
<accession>X0WEH6</accession>
<dbReference type="Gene3D" id="3.30.1360.120">
    <property type="entry name" value="Probable tRNA modification gtpase trme, domain 1"/>
    <property type="match status" value="1"/>
</dbReference>
<dbReference type="EMBL" id="BARS01031743">
    <property type="protein sequence ID" value="GAG21582.1"/>
    <property type="molecule type" value="Genomic_DNA"/>
</dbReference>
<evidence type="ECO:0000313" key="2">
    <source>
        <dbReference type="EMBL" id="GAG21582.1"/>
    </source>
</evidence>
<reference evidence="2" key="1">
    <citation type="journal article" date="2014" name="Front. Microbiol.">
        <title>High frequency of phylogenetically diverse reductive dehalogenase-homologous genes in deep subseafloor sedimentary metagenomes.</title>
        <authorList>
            <person name="Kawai M."/>
            <person name="Futagami T."/>
            <person name="Toyoda A."/>
            <person name="Takaki Y."/>
            <person name="Nishi S."/>
            <person name="Hori S."/>
            <person name="Arai W."/>
            <person name="Tsubouchi T."/>
            <person name="Morono Y."/>
            <person name="Uchiyama I."/>
            <person name="Ito T."/>
            <person name="Fujiyama A."/>
            <person name="Inagaki F."/>
            <person name="Takami H."/>
        </authorList>
    </citation>
    <scope>NUCLEOTIDE SEQUENCE</scope>
    <source>
        <strain evidence="2">Expedition CK06-06</strain>
    </source>
</reference>
<organism evidence="2">
    <name type="scientific">marine sediment metagenome</name>
    <dbReference type="NCBI Taxonomy" id="412755"/>
    <lineage>
        <taxon>unclassified sequences</taxon>
        <taxon>metagenomes</taxon>
        <taxon>ecological metagenomes</taxon>
    </lineage>
</organism>
<name>X0WEH6_9ZZZZ</name>
<feature type="domain" description="GCVT N-terminal" evidence="1">
    <location>
        <begin position="12"/>
        <end position="165"/>
    </location>
</feature>
<proteinExistence type="predicted"/>
<dbReference type="Gene3D" id="3.30.70.1400">
    <property type="entry name" value="Aminomethyltransferase beta-barrel domains"/>
    <property type="match status" value="1"/>
</dbReference>
<protein>
    <recommendedName>
        <fullName evidence="1">GCVT N-terminal domain-containing protein</fullName>
    </recommendedName>
</protein>
<dbReference type="SUPFAM" id="SSF103025">
    <property type="entry name" value="Folate-binding domain"/>
    <property type="match status" value="1"/>
</dbReference>
<dbReference type="PANTHER" id="PTHR43757:SF2">
    <property type="entry name" value="AMINOMETHYLTRANSFERASE, MITOCHONDRIAL"/>
    <property type="match status" value="1"/>
</dbReference>
<comment type="caution">
    <text evidence="2">The sequence shown here is derived from an EMBL/GenBank/DDBJ whole genome shotgun (WGS) entry which is preliminary data.</text>
</comment>
<gene>
    <name evidence="2" type="ORF">S01H1_49351</name>
</gene>
<feature type="non-terminal residue" evidence="2">
    <location>
        <position position="178"/>
    </location>
</feature>
<dbReference type="PANTHER" id="PTHR43757">
    <property type="entry name" value="AMINOMETHYLTRANSFERASE"/>
    <property type="match status" value="1"/>
</dbReference>
<dbReference type="Pfam" id="PF01571">
    <property type="entry name" value="GCV_T"/>
    <property type="match status" value="1"/>
</dbReference>
<sequence>MTAVSGPKRTPLYEVHKRLGARMVEFGGYTLPVQYSSIREEHAAVRESAGLFDVSHMGQLALTGPGAISAAERIFSRGVAAIAPGRIRYGMLCNEDGGVVDDVTCYRTAEDSVFWCVNASNIKKDQRWIERHCPDGAQLRNDSDDTAMFALQGPASAEVLGKVCPAGAGALRRYRFER</sequence>
<dbReference type="InterPro" id="IPR028896">
    <property type="entry name" value="GcvT/YgfZ/DmdA"/>
</dbReference>
<dbReference type="AlphaFoldDB" id="X0WEH6"/>
<dbReference type="GO" id="GO:0005829">
    <property type="term" value="C:cytosol"/>
    <property type="evidence" value="ECO:0007669"/>
    <property type="project" value="TreeGrafter"/>
</dbReference>
<dbReference type="InterPro" id="IPR006222">
    <property type="entry name" value="GCVT_N"/>
</dbReference>